<reference evidence="2 3" key="1">
    <citation type="journal article" date="2013" name="Curr. Biol.">
        <title>The Genome of the Foraminiferan Reticulomyxa filosa.</title>
        <authorList>
            <person name="Glockner G."/>
            <person name="Hulsmann N."/>
            <person name="Schleicher M."/>
            <person name="Noegel A.A."/>
            <person name="Eichinger L."/>
            <person name="Gallinger C."/>
            <person name="Pawlowski J."/>
            <person name="Sierra R."/>
            <person name="Euteneuer U."/>
            <person name="Pillet L."/>
            <person name="Moustafa A."/>
            <person name="Platzer M."/>
            <person name="Groth M."/>
            <person name="Szafranski K."/>
            <person name="Schliwa M."/>
        </authorList>
    </citation>
    <scope>NUCLEOTIDE SEQUENCE [LARGE SCALE GENOMIC DNA]</scope>
</reference>
<dbReference type="InterPro" id="IPR016197">
    <property type="entry name" value="Chromo-like_dom_sf"/>
</dbReference>
<name>X6NHS1_RETFI</name>
<organism evidence="2 3">
    <name type="scientific">Reticulomyxa filosa</name>
    <dbReference type="NCBI Taxonomy" id="46433"/>
    <lineage>
        <taxon>Eukaryota</taxon>
        <taxon>Sar</taxon>
        <taxon>Rhizaria</taxon>
        <taxon>Retaria</taxon>
        <taxon>Foraminifera</taxon>
        <taxon>Monothalamids</taxon>
        <taxon>Reticulomyxidae</taxon>
        <taxon>Reticulomyxa</taxon>
    </lineage>
</organism>
<sequence>MQLKPENITKIGDIQTKLHEYLQKKHHANGDEQWQWTWKQMEELVASDDFVKNDCYVEIYNLVHDRDRPKGSKPIALSVILSQIEKEQANALVQVAQPRARASISHFHRSAPSLTLTIPVGMPSIPKPHVVTNASSIDVTTLDPNDMDSKLHRQSIISSVLKQRSYRKQRNPKTLLSNRILSQINNRKNATTAQKDTTTATTTTATTTKTTANTGTSRTQVAGFNAEKKKTRQKRKLKHASRHSHADYNESENSSMDEFFVVDDSQDNWHQSKRLRRSERLTHLSLAKEKSNDYLVAYEFDFEIASDWSLFMASKIFNVFLTPSQSQSQLQQDADLAVVTDFCKDVLVGLHCDIRDEWNDWFEGIIEQVKITKKGDGSDDVHYTCANALANYKIRLRVHFKNFSHFWDQWITLPSENIAPLRKYSHSFIVPDETKPLNEMIREFDFNQIISIDVISQTLNLNRIELQSWLNNEFELSDEQIDKLFNWAKKYLAQLEACSNPKTKYFKVLRNVFVCSSSEPKNTFICETILPKTIPVNLMGLNNDYYQKFVRFVLDQKSYFLKKKKGKFL</sequence>
<dbReference type="SUPFAM" id="SSF54160">
    <property type="entry name" value="Chromo domain-like"/>
    <property type="match status" value="1"/>
</dbReference>
<dbReference type="AlphaFoldDB" id="X6NHS1"/>
<feature type="region of interest" description="Disordered" evidence="1">
    <location>
        <begin position="225"/>
        <end position="250"/>
    </location>
</feature>
<feature type="compositionally biased region" description="Basic residues" evidence="1">
    <location>
        <begin position="229"/>
        <end position="243"/>
    </location>
</feature>
<evidence type="ECO:0000256" key="1">
    <source>
        <dbReference type="SAM" id="MobiDB-lite"/>
    </source>
</evidence>
<dbReference type="EMBL" id="ASPP01008908">
    <property type="protein sequence ID" value="ETO24867.1"/>
    <property type="molecule type" value="Genomic_DNA"/>
</dbReference>
<accession>X6NHS1</accession>
<keyword evidence="3" id="KW-1185">Reference proteome</keyword>
<proteinExistence type="predicted"/>
<dbReference type="Gene3D" id="2.30.30.140">
    <property type="match status" value="1"/>
</dbReference>
<comment type="caution">
    <text evidence="2">The sequence shown here is derived from an EMBL/GenBank/DDBJ whole genome shotgun (WGS) entry which is preliminary data.</text>
</comment>
<evidence type="ECO:0000313" key="2">
    <source>
        <dbReference type="EMBL" id="ETO24867.1"/>
    </source>
</evidence>
<dbReference type="Proteomes" id="UP000023152">
    <property type="component" value="Unassembled WGS sequence"/>
</dbReference>
<evidence type="ECO:0000313" key="3">
    <source>
        <dbReference type="Proteomes" id="UP000023152"/>
    </source>
</evidence>
<gene>
    <name evidence="2" type="ORF">RFI_12290</name>
</gene>
<protein>
    <submittedName>
        <fullName evidence="2">Uncharacterized protein</fullName>
    </submittedName>
</protein>